<sequence length="315" mass="32783">MKAIGFTRHGAPEVLETLELPDPTAGAGEVRIRVRAASVNPVDAIIRLGLFDGMVADDRHPLVTGMDVAGTIDAIGPDQPDGFDLAVGDAVIGFVVPSGSHGGYSEYIVLPSLSVTRMPSNVDFVAGASFLSNALTAELTLEALALPSGSTLAVTGAAGAVGGYLVELGAARGLVVIADAAADDEKLVRGLGATHVVRRGAEFVGDVLDVTDGRGADALGDGAILTDAVLPAVRDGGQIAFYLPTDVRPDRGITPFHSYVMRSATRHDAIERLARMVERGELTTRVAEVYPADDAVAAHQRLEQGKLRGRQILTF</sequence>
<dbReference type="STRING" id="134849.SAMN05443668_106296"/>
<dbReference type="Pfam" id="PF08240">
    <property type="entry name" value="ADH_N"/>
    <property type="match status" value="1"/>
</dbReference>
<dbReference type="SMART" id="SM00829">
    <property type="entry name" value="PKS_ER"/>
    <property type="match status" value="1"/>
</dbReference>
<organism evidence="4 5">
    <name type="scientific">Cryptosporangium aurantiacum</name>
    <dbReference type="NCBI Taxonomy" id="134849"/>
    <lineage>
        <taxon>Bacteria</taxon>
        <taxon>Bacillati</taxon>
        <taxon>Actinomycetota</taxon>
        <taxon>Actinomycetes</taxon>
        <taxon>Cryptosporangiales</taxon>
        <taxon>Cryptosporangiaceae</taxon>
        <taxon>Cryptosporangium</taxon>
    </lineage>
</organism>
<reference evidence="4 5" key="1">
    <citation type="submission" date="2016-11" db="EMBL/GenBank/DDBJ databases">
        <authorList>
            <person name="Jaros S."/>
            <person name="Januszkiewicz K."/>
            <person name="Wedrychowicz H."/>
        </authorList>
    </citation>
    <scope>NUCLEOTIDE SEQUENCE [LARGE SCALE GENOMIC DNA]</scope>
    <source>
        <strain evidence="4 5">DSM 46144</strain>
    </source>
</reference>
<dbReference type="GO" id="GO:0070402">
    <property type="term" value="F:NADPH binding"/>
    <property type="evidence" value="ECO:0007669"/>
    <property type="project" value="TreeGrafter"/>
</dbReference>
<dbReference type="InterPro" id="IPR020843">
    <property type="entry name" value="ER"/>
</dbReference>
<dbReference type="AlphaFoldDB" id="A0A1M7R3M3"/>
<dbReference type="InterPro" id="IPR013154">
    <property type="entry name" value="ADH-like_N"/>
</dbReference>
<dbReference type="Gene3D" id="3.90.180.10">
    <property type="entry name" value="Medium-chain alcohol dehydrogenases, catalytic domain"/>
    <property type="match status" value="1"/>
</dbReference>
<dbReference type="EMBL" id="FRCS01000006">
    <property type="protein sequence ID" value="SHN39490.1"/>
    <property type="molecule type" value="Genomic_DNA"/>
</dbReference>
<proteinExistence type="predicted"/>
<name>A0A1M7R3M3_9ACTN</name>
<evidence type="ECO:0000313" key="5">
    <source>
        <dbReference type="Proteomes" id="UP000184440"/>
    </source>
</evidence>
<evidence type="ECO:0000256" key="1">
    <source>
        <dbReference type="ARBA" id="ARBA00022857"/>
    </source>
</evidence>
<feature type="domain" description="Enoyl reductase (ER)" evidence="3">
    <location>
        <begin position="10"/>
        <end position="313"/>
    </location>
</feature>
<dbReference type="GO" id="GO:0035925">
    <property type="term" value="F:mRNA 3'-UTR AU-rich region binding"/>
    <property type="evidence" value="ECO:0007669"/>
    <property type="project" value="TreeGrafter"/>
</dbReference>
<dbReference type="RefSeq" id="WP_073259647.1">
    <property type="nucleotide sequence ID" value="NZ_FRCS01000006.1"/>
</dbReference>
<accession>A0A1M7R3M3</accession>
<dbReference type="PANTHER" id="PTHR48106:SF13">
    <property type="entry name" value="QUINONE OXIDOREDUCTASE-RELATED"/>
    <property type="match status" value="1"/>
</dbReference>
<keyword evidence="2" id="KW-0560">Oxidoreductase</keyword>
<dbReference type="PANTHER" id="PTHR48106">
    <property type="entry name" value="QUINONE OXIDOREDUCTASE PIG3-RELATED"/>
    <property type="match status" value="1"/>
</dbReference>
<dbReference type="InterPro" id="IPR036291">
    <property type="entry name" value="NAD(P)-bd_dom_sf"/>
</dbReference>
<gene>
    <name evidence="4" type="ORF">SAMN05443668_106296</name>
</gene>
<protein>
    <submittedName>
        <fullName evidence="4">NADPH:quinone reductase</fullName>
    </submittedName>
</protein>
<dbReference type="CDD" id="cd05289">
    <property type="entry name" value="MDR_like_2"/>
    <property type="match status" value="1"/>
</dbReference>
<dbReference type="SUPFAM" id="SSF51735">
    <property type="entry name" value="NAD(P)-binding Rossmann-fold domains"/>
    <property type="match status" value="1"/>
</dbReference>
<dbReference type="Proteomes" id="UP000184440">
    <property type="component" value="Unassembled WGS sequence"/>
</dbReference>
<dbReference type="GO" id="GO:0003960">
    <property type="term" value="F:quinone reductase (NADPH) activity"/>
    <property type="evidence" value="ECO:0007669"/>
    <property type="project" value="TreeGrafter"/>
</dbReference>
<keyword evidence="5" id="KW-1185">Reference proteome</keyword>
<dbReference type="OrthoDB" id="3175656at2"/>
<dbReference type="GO" id="GO:0005829">
    <property type="term" value="C:cytosol"/>
    <property type="evidence" value="ECO:0007669"/>
    <property type="project" value="TreeGrafter"/>
</dbReference>
<evidence type="ECO:0000259" key="3">
    <source>
        <dbReference type="SMART" id="SM00829"/>
    </source>
</evidence>
<dbReference type="InterPro" id="IPR011032">
    <property type="entry name" value="GroES-like_sf"/>
</dbReference>
<evidence type="ECO:0000313" key="4">
    <source>
        <dbReference type="EMBL" id="SHN39490.1"/>
    </source>
</evidence>
<evidence type="ECO:0000256" key="2">
    <source>
        <dbReference type="ARBA" id="ARBA00023002"/>
    </source>
</evidence>
<keyword evidence="1" id="KW-0521">NADP</keyword>
<dbReference type="SUPFAM" id="SSF50129">
    <property type="entry name" value="GroES-like"/>
    <property type="match status" value="1"/>
</dbReference>
<dbReference type="Pfam" id="PF13602">
    <property type="entry name" value="ADH_zinc_N_2"/>
    <property type="match status" value="1"/>
</dbReference>
<dbReference type="Gene3D" id="3.40.50.720">
    <property type="entry name" value="NAD(P)-binding Rossmann-like Domain"/>
    <property type="match status" value="1"/>
</dbReference>